<keyword evidence="2" id="KW-1185">Reference proteome</keyword>
<organism evidence="1 2">
    <name type="scientific">Russula earlei</name>
    <dbReference type="NCBI Taxonomy" id="71964"/>
    <lineage>
        <taxon>Eukaryota</taxon>
        <taxon>Fungi</taxon>
        <taxon>Dikarya</taxon>
        <taxon>Basidiomycota</taxon>
        <taxon>Agaricomycotina</taxon>
        <taxon>Agaricomycetes</taxon>
        <taxon>Russulales</taxon>
        <taxon>Russulaceae</taxon>
        <taxon>Russula</taxon>
    </lineage>
</organism>
<dbReference type="EMBL" id="JAGFNK010001668">
    <property type="protein sequence ID" value="KAI9429787.1"/>
    <property type="molecule type" value="Genomic_DNA"/>
</dbReference>
<name>A0ACC0TRC9_9AGAM</name>
<reference evidence="1" key="1">
    <citation type="submission" date="2021-03" db="EMBL/GenBank/DDBJ databases">
        <title>Evolutionary priming and transition to the ectomycorrhizal habit in an iconic lineage of mushroom-forming fungi: is preadaptation a requirement?</title>
        <authorList>
            <consortium name="DOE Joint Genome Institute"/>
            <person name="Looney B.P."/>
            <person name="Miyauchi S."/>
            <person name="Morin E."/>
            <person name="Drula E."/>
            <person name="Courty P.E."/>
            <person name="Chicoki N."/>
            <person name="Fauchery L."/>
            <person name="Kohler A."/>
            <person name="Kuo A."/>
            <person name="LaButti K."/>
            <person name="Pangilinan J."/>
            <person name="Lipzen A."/>
            <person name="Riley R."/>
            <person name="Andreopoulos W."/>
            <person name="He G."/>
            <person name="Johnson J."/>
            <person name="Barry K.W."/>
            <person name="Grigoriev I.V."/>
            <person name="Nagy L."/>
            <person name="Hibbett D."/>
            <person name="Henrissat B."/>
            <person name="Matheny P.B."/>
            <person name="Labbe J."/>
            <person name="Martin A.F."/>
        </authorList>
    </citation>
    <scope>NUCLEOTIDE SEQUENCE</scope>
    <source>
        <strain evidence="1">BPL698</strain>
    </source>
</reference>
<protein>
    <submittedName>
        <fullName evidence="1">Uncharacterized protein</fullName>
    </submittedName>
</protein>
<evidence type="ECO:0000313" key="2">
    <source>
        <dbReference type="Proteomes" id="UP001207468"/>
    </source>
</evidence>
<gene>
    <name evidence="1" type="ORF">F5148DRAFT_1296459</name>
</gene>
<evidence type="ECO:0000313" key="1">
    <source>
        <dbReference type="EMBL" id="KAI9429787.1"/>
    </source>
</evidence>
<dbReference type="Proteomes" id="UP001207468">
    <property type="component" value="Unassembled WGS sequence"/>
</dbReference>
<proteinExistence type="predicted"/>
<accession>A0ACC0TRC9</accession>
<comment type="caution">
    <text evidence="1">The sequence shown here is derived from an EMBL/GenBank/DDBJ whole genome shotgun (WGS) entry which is preliminary data.</text>
</comment>
<sequence length="312" mass="32391">MIISTDPWHIDERRRLSHDFQEVFDTTVDIFSQDPHNIHLERELDSCDEDNSDLIYPTSTPALTLPPCRPHTSSVAWHRLHITCFHHPCSSRTSNLAYLPSPLNVSPPPVAFAFTPPAVISPISPTVAISLPVASVPASVHAPASSASSPIPLPSIIISASSTAASTSPLSGPVPAPPTTPTATPVIICPATAVSMPISTPAPAISIVAVLAPPAAAPSRVASPCLSHLLPVLAPPSMPPTSPASPAIISAQSGSILVSPPAIISRLSTTYEVVATHDASNTAPSSPHATSITQDDQEGYGLELSNAPLQKE</sequence>